<sequence>MNPRILALSLFLFSTPAIAADTSLSGLAGGIVATVLYSLIGIVMATIGFKVVDWLTPGNLADEVAHKGNRALAILAGSMILGVCIIIASAVVG</sequence>
<dbReference type="OrthoDB" id="7580937at2"/>
<dbReference type="InterPro" id="IPR007140">
    <property type="entry name" value="DUF350"/>
</dbReference>
<dbReference type="GO" id="GO:0005886">
    <property type="term" value="C:plasma membrane"/>
    <property type="evidence" value="ECO:0007669"/>
    <property type="project" value="UniProtKB-SubCell"/>
</dbReference>
<evidence type="ECO:0000313" key="10">
    <source>
        <dbReference type="Proteomes" id="UP000245539"/>
    </source>
</evidence>
<dbReference type="EMBL" id="QGKM01000043">
    <property type="protein sequence ID" value="PWQ95608.1"/>
    <property type="molecule type" value="Genomic_DNA"/>
</dbReference>
<name>A0A317CAP1_9GAMM</name>
<dbReference type="AlphaFoldDB" id="A0A317CAP1"/>
<keyword evidence="6 7" id="KW-0472">Membrane</keyword>
<evidence type="ECO:0008006" key="11">
    <source>
        <dbReference type="Google" id="ProtNLM"/>
    </source>
</evidence>
<evidence type="ECO:0000256" key="2">
    <source>
        <dbReference type="ARBA" id="ARBA00005779"/>
    </source>
</evidence>
<keyword evidence="5 7" id="KW-1133">Transmembrane helix</keyword>
<feature type="signal peptide" evidence="8">
    <location>
        <begin position="1"/>
        <end position="19"/>
    </location>
</feature>
<keyword evidence="8" id="KW-0732">Signal</keyword>
<evidence type="ECO:0000256" key="1">
    <source>
        <dbReference type="ARBA" id="ARBA00004651"/>
    </source>
</evidence>
<comment type="caution">
    <text evidence="9">The sequence shown here is derived from an EMBL/GenBank/DDBJ whole genome shotgun (WGS) entry which is preliminary data.</text>
</comment>
<evidence type="ECO:0000256" key="5">
    <source>
        <dbReference type="ARBA" id="ARBA00022989"/>
    </source>
</evidence>
<keyword evidence="4 7" id="KW-0812">Transmembrane</keyword>
<comment type="subcellular location">
    <subcellularLocation>
        <location evidence="1">Cell membrane</location>
        <topology evidence="1">Multi-pass membrane protein</topology>
    </subcellularLocation>
</comment>
<comment type="similarity">
    <text evidence="2">Belongs to the UPF0719 family.</text>
</comment>
<dbReference type="RefSeq" id="WP_109838364.1">
    <property type="nucleotide sequence ID" value="NZ_QGKM01000043.1"/>
</dbReference>
<proteinExistence type="inferred from homology"/>
<dbReference type="Pfam" id="PF03994">
    <property type="entry name" value="DUF350"/>
    <property type="match status" value="1"/>
</dbReference>
<evidence type="ECO:0000313" key="9">
    <source>
        <dbReference type="EMBL" id="PWQ95608.1"/>
    </source>
</evidence>
<dbReference type="Proteomes" id="UP000245539">
    <property type="component" value="Unassembled WGS sequence"/>
</dbReference>
<evidence type="ECO:0000256" key="3">
    <source>
        <dbReference type="ARBA" id="ARBA00022475"/>
    </source>
</evidence>
<evidence type="ECO:0000256" key="8">
    <source>
        <dbReference type="SAM" id="SignalP"/>
    </source>
</evidence>
<protein>
    <recommendedName>
        <fullName evidence="11">DUF350 domain-containing protein</fullName>
    </recommendedName>
</protein>
<evidence type="ECO:0000256" key="4">
    <source>
        <dbReference type="ARBA" id="ARBA00022692"/>
    </source>
</evidence>
<keyword evidence="3" id="KW-1003">Cell membrane</keyword>
<feature type="transmembrane region" description="Helical" evidence="7">
    <location>
        <begin position="72"/>
        <end position="92"/>
    </location>
</feature>
<feature type="chain" id="PRO_5016429032" description="DUF350 domain-containing protein" evidence="8">
    <location>
        <begin position="20"/>
        <end position="93"/>
    </location>
</feature>
<evidence type="ECO:0000256" key="7">
    <source>
        <dbReference type="SAM" id="Phobius"/>
    </source>
</evidence>
<gene>
    <name evidence="9" type="ORF">DKW60_14410</name>
</gene>
<keyword evidence="10" id="KW-1185">Reference proteome</keyword>
<organism evidence="9 10">
    <name type="scientific">Leucothrix pacifica</name>
    <dbReference type="NCBI Taxonomy" id="1247513"/>
    <lineage>
        <taxon>Bacteria</taxon>
        <taxon>Pseudomonadati</taxon>
        <taxon>Pseudomonadota</taxon>
        <taxon>Gammaproteobacteria</taxon>
        <taxon>Thiotrichales</taxon>
        <taxon>Thiotrichaceae</taxon>
        <taxon>Leucothrix</taxon>
    </lineage>
</organism>
<reference evidence="9 10" key="1">
    <citation type="submission" date="2018-05" db="EMBL/GenBank/DDBJ databases">
        <title>Leucothrix arctica sp. nov., isolated from Arctic seawater.</title>
        <authorList>
            <person name="Choi A."/>
            <person name="Baek K."/>
        </authorList>
    </citation>
    <scope>NUCLEOTIDE SEQUENCE [LARGE SCALE GENOMIC DNA]</scope>
    <source>
        <strain evidence="9 10">JCM 18388</strain>
    </source>
</reference>
<feature type="transmembrane region" description="Helical" evidence="7">
    <location>
        <begin position="29"/>
        <end position="52"/>
    </location>
</feature>
<evidence type="ECO:0000256" key="6">
    <source>
        <dbReference type="ARBA" id="ARBA00023136"/>
    </source>
</evidence>
<accession>A0A317CAP1</accession>